<dbReference type="PANTHER" id="PTHR12425:SF5">
    <property type="entry name" value="SYNEMBRYN"/>
    <property type="match status" value="1"/>
</dbReference>
<dbReference type="GO" id="GO:0005085">
    <property type="term" value="F:guanyl-nucleotide exchange factor activity"/>
    <property type="evidence" value="ECO:0007669"/>
    <property type="project" value="UniProtKB-KW"/>
</dbReference>
<reference evidence="6 7" key="2">
    <citation type="submission" date="2018-11" db="EMBL/GenBank/DDBJ databases">
        <authorList>
            <consortium name="Pathogen Informatics"/>
        </authorList>
    </citation>
    <scope>NUCLEOTIDE SEQUENCE [LARGE SCALE GENOMIC DNA]</scope>
</reference>
<evidence type="ECO:0000256" key="1">
    <source>
        <dbReference type="ARBA" id="ARBA00004544"/>
    </source>
</evidence>
<evidence type="ECO:0000313" key="8">
    <source>
        <dbReference type="WBParaSite" id="SBAD_0000344901-mRNA-1"/>
    </source>
</evidence>
<evidence type="ECO:0000313" key="6">
    <source>
        <dbReference type="EMBL" id="VDP00675.1"/>
    </source>
</evidence>
<sequence length="178" mass="20835">MWSHHTRYGHVPKLKQHLISPVLSVLTDLADDKRLIRKYLRHRILPFLRDIYRRPEVGTSFRNKVVRLMTSVTDVSQLFVVYKSCCLVERFIKYTGFGNAFGMLSARSFLVPKKQDLDEECSPDEDSETEEYAQAKEFINPVTGCYEEPHPNPTDDMSEEQKEYEAMELVKNIDKLMK</sequence>
<dbReference type="AlphaFoldDB" id="A0A183II50"/>
<accession>A0A183II50</accession>
<evidence type="ECO:0000256" key="2">
    <source>
        <dbReference type="ARBA" id="ARBA00009049"/>
    </source>
</evidence>
<gene>
    <name evidence="6" type="ORF">SBAD_LOCUS3295</name>
</gene>
<dbReference type="PANTHER" id="PTHR12425">
    <property type="entry name" value="SYNEMBRYN"/>
    <property type="match status" value="1"/>
</dbReference>
<evidence type="ECO:0000256" key="3">
    <source>
        <dbReference type="ARBA" id="ARBA00022490"/>
    </source>
</evidence>
<comment type="similarity">
    <text evidence="2">Belongs to the synembryn family.</text>
</comment>
<dbReference type="InterPro" id="IPR019318">
    <property type="entry name" value="Gua_nucleotide_exch_fac_Ric8"/>
</dbReference>
<reference evidence="8" key="1">
    <citation type="submission" date="2016-06" db="UniProtKB">
        <authorList>
            <consortium name="WormBaseParasite"/>
        </authorList>
    </citation>
    <scope>IDENTIFICATION</scope>
</reference>
<proteinExistence type="inferred from homology"/>
<keyword evidence="3" id="KW-0963">Cytoplasm</keyword>
<dbReference type="GO" id="GO:0001965">
    <property type="term" value="F:G-protein alpha-subunit binding"/>
    <property type="evidence" value="ECO:0007669"/>
    <property type="project" value="TreeGrafter"/>
</dbReference>
<dbReference type="PRINTS" id="PR01802">
    <property type="entry name" value="SYNEMBRYN"/>
</dbReference>
<keyword evidence="4" id="KW-0344">Guanine-nucleotide releasing factor</keyword>
<keyword evidence="5" id="KW-0143">Chaperone</keyword>
<organism evidence="8">
    <name type="scientific">Soboliphyme baturini</name>
    <dbReference type="NCBI Taxonomy" id="241478"/>
    <lineage>
        <taxon>Eukaryota</taxon>
        <taxon>Metazoa</taxon>
        <taxon>Ecdysozoa</taxon>
        <taxon>Nematoda</taxon>
        <taxon>Enoplea</taxon>
        <taxon>Dorylaimia</taxon>
        <taxon>Dioctophymatida</taxon>
        <taxon>Dioctophymatoidea</taxon>
        <taxon>Soboliphymatidae</taxon>
        <taxon>Soboliphyme</taxon>
    </lineage>
</organism>
<evidence type="ECO:0000256" key="5">
    <source>
        <dbReference type="ARBA" id="ARBA00023186"/>
    </source>
</evidence>
<dbReference type="OrthoDB" id="5585685at2759"/>
<evidence type="ECO:0000256" key="4">
    <source>
        <dbReference type="ARBA" id="ARBA00022658"/>
    </source>
</evidence>
<evidence type="ECO:0000313" key="7">
    <source>
        <dbReference type="Proteomes" id="UP000270296"/>
    </source>
</evidence>
<dbReference type="WBParaSite" id="SBAD_0000344901-mRNA-1">
    <property type="protein sequence ID" value="SBAD_0000344901-mRNA-1"/>
    <property type="gene ID" value="SBAD_0000344901"/>
</dbReference>
<dbReference type="GO" id="GO:0007186">
    <property type="term" value="P:G protein-coupled receptor signaling pathway"/>
    <property type="evidence" value="ECO:0007669"/>
    <property type="project" value="TreeGrafter"/>
</dbReference>
<comment type="subcellular location">
    <subcellularLocation>
        <location evidence="1">Cytoplasm</location>
        <location evidence="1">Cell cortex</location>
    </subcellularLocation>
</comment>
<dbReference type="Pfam" id="PF10165">
    <property type="entry name" value="Ric8"/>
    <property type="match status" value="1"/>
</dbReference>
<keyword evidence="7" id="KW-1185">Reference proteome</keyword>
<name>A0A183II50_9BILA</name>
<dbReference type="GO" id="GO:0005938">
    <property type="term" value="C:cell cortex"/>
    <property type="evidence" value="ECO:0007669"/>
    <property type="project" value="UniProtKB-SubCell"/>
</dbReference>
<dbReference type="InterPro" id="IPR008376">
    <property type="entry name" value="Chaperone_Ric-8_A/B"/>
</dbReference>
<protein>
    <submittedName>
        <fullName evidence="8">DRIM domain-containing protein</fullName>
    </submittedName>
</protein>
<dbReference type="EMBL" id="UZAM01007670">
    <property type="protein sequence ID" value="VDP00675.1"/>
    <property type="molecule type" value="Genomic_DNA"/>
</dbReference>
<dbReference type="Proteomes" id="UP000270296">
    <property type="component" value="Unassembled WGS sequence"/>
</dbReference>